<name>F7YUY7_9THEM</name>
<keyword evidence="1" id="KW-1133">Transmembrane helix</keyword>
<keyword evidence="1" id="KW-0472">Membrane</keyword>
<dbReference type="InterPro" id="IPR036390">
    <property type="entry name" value="WH_DNA-bd_sf"/>
</dbReference>
<dbReference type="InterPro" id="IPR036388">
    <property type="entry name" value="WH-like_DNA-bd_sf"/>
</dbReference>
<keyword evidence="3" id="KW-1185">Reference proteome</keyword>
<feature type="transmembrane region" description="Helical" evidence="1">
    <location>
        <begin position="430"/>
        <end position="452"/>
    </location>
</feature>
<dbReference type="HOGENOM" id="CLU_036604_13_3_0"/>
<keyword evidence="1" id="KW-0812">Transmembrane</keyword>
<dbReference type="AlphaFoldDB" id="F7YUY7"/>
<dbReference type="InterPro" id="IPR011991">
    <property type="entry name" value="ArsR-like_HTH"/>
</dbReference>
<evidence type="ECO:0000313" key="2">
    <source>
        <dbReference type="EMBL" id="AEH51553.1"/>
    </source>
</evidence>
<evidence type="ECO:0000256" key="1">
    <source>
        <dbReference type="SAM" id="Phobius"/>
    </source>
</evidence>
<dbReference type="PANTHER" id="PTHR18964">
    <property type="entry name" value="ROK (REPRESSOR, ORF, KINASE) FAMILY"/>
    <property type="match status" value="1"/>
</dbReference>
<dbReference type="PANTHER" id="PTHR18964:SF110">
    <property type="entry name" value="TRANSCRIPTIONAL REGULATOR, XYLR-RELATED"/>
    <property type="match status" value="1"/>
</dbReference>
<sequence length="462" mass="51653">MSRKINPKSMKQINKAIILRNIIETGAMSRTELAKATGLANSAVWRIVQELENESLIEKRSYLKKTATKGAVVYGPSKKFACSIIVDVQVTHSSIALGFLDKSWKIIETFETNGLERFLEKVDRIISTLSTDEMVNVDKTILTISVPGVVNQEGQILVCAPNLNWSNVNLLEIFSKYGFKVIAENDANLSLLAEWFFSQDVRRSNNAFFLYFGEGIGGALIINGKIIKGKNFAAGEVGHSIVNVSPSGYVEVESLLSISQLIERFEKASRQKLSGTLKEKFDRLIGKWRASDKLAVKLVEEFTNAIAVTLLNIGYIVNPDVVIFGGIVNNLWENLGQIIHKKLQKLDKYNFIRTCQLKKENCTNRRNGNSHFTMSSSLLLYHNLFLLKRLSLYLVIPITLSTRLLSPNLSCSCSQYPIFSSLASQYHGPLSVIILNLPVTLFFTIFITKLALSFSRVLLTNA</sequence>
<gene>
    <name evidence="2" type="ORF">Theth_1498</name>
</gene>
<dbReference type="KEGG" id="tta:Theth_1498"/>
<dbReference type="Pfam" id="PF13412">
    <property type="entry name" value="HTH_24"/>
    <property type="match status" value="1"/>
</dbReference>
<dbReference type="PATRIC" id="fig|688269.3.peg.1548"/>
<proteinExistence type="predicted"/>
<dbReference type="Gene3D" id="1.10.10.10">
    <property type="entry name" value="Winged helix-like DNA-binding domain superfamily/Winged helix DNA-binding domain"/>
    <property type="match status" value="1"/>
</dbReference>
<dbReference type="InterPro" id="IPR000600">
    <property type="entry name" value="ROK"/>
</dbReference>
<evidence type="ECO:0000313" key="3">
    <source>
        <dbReference type="Proteomes" id="UP000006804"/>
    </source>
</evidence>
<dbReference type="eggNOG" id="COG1940">
    <property type="taxonomic scope" value="Bacteria"/>
</dbReference>
<dbReference type="CDD" id="cd00090">
    <property type="entry name" value="HTH_ARSR"/>
    <property type="match status" value="1"/>
</dbReference>
<dbReference type="eggNOG" id="COG2345">
    <property type="taxonomic scope" value="Bacteria"/>
</dbReference>
<dbReference type="EMBL" id="CP002351">
    <property type="protein sequence ID" value="AEH51553.1"/>
    <property type="molecule type" value="Genomic_DNA"/>
</dbReference>
<protein>
    <submittedName>
        <fullName evidence="2">ROK family protein</fullName>
    </submittedName>
</protein>
<reference evidence="2 3" key="1">
    <citation type="submission" date="2010-11" db="EMBL/GenBank/DDBJ databases">
        <title>The complete genome of Thermotoga thermarum DSM 5069.</title>
        <authorList>
            <consortium name="US DOE Joint Genome Institute (JGI-PGF)"/>
            <person name="Lucas S."/>
            <person name="Copeland A."/>
            <person name="Lapidus A."/>
            <person name="Bruce D."/>
            <person name="Goodwin L."/>
            <person name="Pitluck S."/>
            <person name="Kyrpides N."/>
            <person name="Mavromatis K."/>
            <person name="Ivanova N."/>
            <person name="Zeytun A."/>
            <person name="Brettin T."/>
            <person name="Detter J.C."/>
            <person name="Tapia R."/>
            <person name="Han C."/>
            <person name="Land M."/>
            <person name="Hauser L."/>
            <person name="Markowitz V."/>
            <person name="Cheng J.-F."/>
            <person name="Hugenholtz P."/>
            <person name="Woyke T."/>
            <person name="Wu D."/>
            <person name="Spring S."/>
            <person name="Schroeder M."/>
            <person name="Brambilla E."/>
            <person name="Klenk H.-P."/>
            <person name="Eisen J.A."/>
        </authorList>
    </citation>
    <scope>NUCLEOTIDE SEQUENCE [LARGE SCALE GENOMIC DNA]</scope>
    <source>
        <strain evidence="2 3">DSM 5069</strain>
    </source>
</reference>
<dbReference type="SUPFAM" id="SSF46785">
    <property type="entry name" value="Winged helix' DNA-binding domain"/>
    <property type="match status" value="1"/>
</dbReference>
<organism evidence="2 3">
    <name type="scientific">Pseudothermotoga thermarum DSM 5069</name>
    <dbReference type="NCBI Taxonomy" id="688269"/>
    <lineage>
        <taxon>Bacteria</taxon>
        <taxon>Thermotogati</taxon>
        <taxon>Thermotogota</taxon>
        <taxon>Thermotogae</taxon>
        <taxon>Thermotogales</taxon>
        <taxon>Thermotogaceae</taxon>
        <taxon>Pseudothermotoga</taxon>
    </lineage>
</organism>
<dbReference type="Pfam" id="PF00480">
    <property type="entry name" value="ROK"/>
    <property type="match status" value="1"/>
</dbReference>
<dbReference type="Proteomes" id="UP000006804">
    <property type="component" value="Chromosome"/>
</dbReference>
<accession>F7YUY7</accession>
<dbReference type="SUPFAM" id="SSF53067">
    <property type="entry name" value="Actin-like ATPase domain"/>
    <property type="match status" value="1"/>
</dbReference>
<dbReference type="InterPro" id="IPR043129">
    <property type="entry name" value="ATPase_NBD"/>
</dbReference>
<dbReference type="Gene3D" id="3.30.420.40">
    <property type="match status" value="2"/>
</dbReference>